<feature type="domain" description="C2H2-type" evidence="9">
    <location>
        <begin position="381"/>
        <end position="406"/>
    </location>
</feature>
<dbReference type="EMBL" id="CADCXV010000313">
    <property type="protein sequence ID" value="CAB0029345.1"/>
    <property type="molecule type" value="Genomic_DNA"/>
</dbReference>
<evidence type="ECO:0000256" key="1">
    <source>
        <dbReference type="ARBA" id="ARBA00004123"/>
    </source>
</evidence>
<dbReference type="GO" id="GO:0045893">
    <property type="term" value="P:positive regulation of DNA-templated transcription"/>
    <property type="evidence" value="ECO:0007669"/>
    <property type="project" value="UniProtKB-ARBA"/>
</dbReference>
<feature type="domain" description="C2H2-type" evidence="9">
    <location>
        <begin position="437"/>
        <end position="460"/>
    </location>
</feature>
<dbReference type="PANTHER" id="PTHR24381:SF393">
    <property type="entry name" value="CHROMATIN-LINKED ADAPTOR FOR MSL PROTEINS, ISOFORM B"/>
    <property type="match status" value="1"/>
</dbReference>
<feature type="domain" description="C2H2-type" evidence="9">
    <location>
        <begin position="409"/>
        <end position="432"/>
    </location>
</feature>
<dbReference type="Gene3D" id="2.40.10.10">
    <property type="entry name" value="Trypsin-like serine proteases"/>
    <property type="match status" value="1"/>
</dbReference>
<evidence type="ECO:0000256" key="3">
    <source>
        <dbReference type="ARBA" id="ARBA00022737"/>
    </source>
</evidence>
<gene>
    <name evidence="10" type="ORF">TBRA_LOCUS1383</name>
</gene>
<dbReference type="PROSITE" id="PS00028">
    <property type="entry name" value="ZINC_FINGER_C2H2_1"/>
    <property type="match status" value="11"/>
</dbReference>
<dbReference type="GO" id="GO:0008270">
    <property type="term" value="F:zinc ion binding"/>
    <property type="evidence" value="ECO:0007669"/>
    <property type="project" value="UniProtKB-KW"/>
</dbReference>
<dbReference type="AlphaFoldDB" id="A0A6H5HX84"/>
<dbReference type="FunFam" id="3.30.160.60:FF:001732">
    <property type="entry name" value="Zgc:162936"/>
    <property type="match status" value="1"/>
</dbReference>
<feature type="region of interest" description="Disordered" evidence="8">
    <location>
        <begin position="988"/>
        <end position="1017"/>
    </location>
</feature>
<feature type="domain" description="C2H2-type" evidence="9">
    <location>
        <begin position="115"/>
        <end position="143"/>
    </location>
</feature>
<evidence type="ECO:0000259" key="9">
    <source>
        <dbReference type="PROSITE" id="PS50157"/>
    </source>
</evidence>
<dbReference type="GO" id="GO:0004252">
    <property type="term" value="F:serine-type endopeptidase activity"/>
    <property type="evidence" value="ECO:0007669"/>
    <property type="project" value="InterPro"/>
</dbReference>
<keyword evidence="3" id="KW-0677">Repeat</keyword>
<feature type="domain" description="C2H2-type" evidence="9">
    <location>
        <begin position="144"/>
        <end position="167"/>
    </location>
</feature>
<proteinExistence type="predicted"/>
<dbReference type="InterPro" id="IPR001254">
    <property type="entry name" value="Trypsin_dom"/>
</dbReference>
<dbReference type="Pfam" id="PF00089">
    <property type="entry name" value="Trypsin"/>
    <property type="match status" value="1"/>
</dbReference>
<dbReference type="GO" id="GO:0000981">
    <property type="term" value="F:DNA-binding transcription factor activity, RNA polymerase II-specific"/>
    <property type="evidence" value="ECO:0007669"/>
    <property type="project" value="TreeGrafter"/>
</dbReference>
<dbReference type="Proteomes" id="UP000479190">
    <property type="component" value="Unassembled WGS sequence"/>
</dbReference>
<name>A0A6H5HX84_9HYME</name>
<evidence type="ECO:0000256" key="7">
    <source>
        <dbReference type="PROSITE-ProRule" id="PRU00042"/>
    </source>
</evidence>
<accession>A0A6H5HX84</accession>
<keyword evidence="2" id="KW-0479">Metal-binding</keyword>
<dbReference type="FunFam" id="3.30.160.60:FF:000446">
    <property type="entry name" value="Zinc finger protein"/>
    <property type="match status" value="2"/>
</dbReference>
<evidence type="ECO:0000256" key="4">
    <source>
        <dbReference type="ARBA" id="ARBA00022771"/>
    </source>
</evidence>
<feature type="domain" description="C2H2-type" evidence="9">
    <location>
        <begin position="493"/>
        <end position="521"/>
    </location>
</feature>
<keyword evidence="4 7" id="KW-0863">Zinc-finger</keyword>
<organism evidence="10 11">
    <name type="scientific">Trichogramma brassicae</name>
    <dbReference type="NCBI Taxonomy" id="86971"/>
    <lineage>
        <taxon>Eukaryota</taxon>
        <taxon>Metazoa</taxon>
        <taxon>Ecdysozoa</taxon>
        <taxon>Arthropoda</taxon>
        <taxon>Hexapoda</taxon>
        <taxon>Insecta</taxon>
        <taxon>Pterygota</taxon>
        <taxon>Neoptera</taxon>
        <taxon>Endopterygota</taxon>
        <taxon>Hymenoptera</taxon>
        <taxon>Apocrita</taxon>
        <taxon>Proctotrupomorpha</taxon>
        <taxon>Chalcidoidea</taxon>
        <taxon>Trichogrammatidae</taxon>
        <taxon>Trichogramma</taxon>
    </lineage>
</organism>
<feature type="domain" description="C2H2-type" evidence="9">
    <location>
        <begin position="465"/>
        <end position="488"/>
    </location>
</feature>
<feature type="domain" description="C2H2-type" evidence="9">
    <location>
        <begin position="268"/>
        <end position="293"/>
    </location>
</feature>
<dbReference type="SMART" id="SM00355">
    <property type="entry name" value="ZnF_C2H2"/>
    <property type="match status" value="14"/>
</dbReference>
<dbReference type="GO" id="GO:0005634">
    <property type="term" value="C:nucleus"/>
    <property type="evidence" value="ECO:0007669"/>
    <property type="project" value="UniProtKB-SubCell"/>
</dbReference>
<feature type="compositionally biased region" description="Basic and acidic residues" evidence="8">
    <location>
        <begin position="958"/>
        <end position="975"/>
    </location>
</feature>
<keyword evidence="5" id="KW-0862">Zinc</keyword>
<evidence type="ECO:0000256" key="8">
    <source>
        <dbReference type="SAM" id="MobiDB-lite"/>
    </source>
</evidence>
<dbReference type="FunFam" id="3.30.160.60:FF:000145">
    <property type="entry name" value="Zinc finger protein 574"/>
    <property type="match status" value="2"/>
</dbReference>
<feature type="region of interest" description="Disordered" evidence="8">
    <location>
        <begin position="947"/>
        <end position="975"/>
    </location>
</feature>
<feature type="domain" description="C2H2-type" evidence="9">
    <location>
        <begin position="324"/>
        <end position="349"/>
    </location>
</feature>
<dbReference type="InterPro" id="IPR013087">
    <property type="entry name" value="Znf_C2H2_type"/>
</dbReference>
<evidence type="ECO:0000313" key="10">
    <source>
        <dbReference type="EMBL" id="CAB0029345.1"/>
    </source>
</evidence>
<evidence type="ECO:0000256" key="6">
    <source>
        <dbReference type="ARBA" id="ARBA00023242"/>
    </source>
</evidence>
<dbReference type="GO" id="GO:0000977">
    <property type="term" value="F:RNA polymerase II transcription regulatory region sequence-specific DNA binding"/>
    <property type="evidence" value="ECO:0007669"/>
    <property type="project" value="TreeGrafter"/>
</dbReference>
<dbReference type="GO" id="GO:0005694">
    <property type="term" value="C:chromosome"/>
    <property type="evidence" value="ECO:0007669"/>
    <property type="project" value="UniProtKB-ARBA"/>
</dbReference>
<keyword evidence="6" id="KW-0539">Nucleus</keyword>
<feature type="domain" description="C2H2-type" evidence="9">
    <location>
        <begin position="172"/>
        <end position="195"/>
    </location>
</feature>
<dbReference type="SUPFAM" id="SSF50494">
    <property type="entry name" value="Trypsin-like serine proteases"/>
    <property type="match status" value="1"/>
</dbReference>
<dbReference type="PANTHER" id="PTHR24381">
    <property type="entry name" value="ZINC FINGER PROTEIN"/>
    <property type="match status" value="1"/>
</dbReference>
<dbReference type="PROSITE" id="PS50157">
    <property type="entry name" value="ZINC_FINGER_C2H2_2"/>
    <property type="match status" value="14"/>
</dbReference>
<dbReference type="GO" id="GO:0006508">
    <property type="term" value="P:proteolysis"/>
    <property type="evidence" value="ECO:0007669"/>
    <property type="project" value="InterPro"/>
</dbReference>
<evidence type="ECO:0000256" key="5">
    <source>
        <dbReference type="ARBA" id="ARBA00022833"/>
    </source>
</evidence>
<dbReference type="OrthoDB" id="6077919at2759"/>
<comment type="subcellular location">
    <subcellularLocation>
        <location evidence="1">Nucleus</location>
    </subcellularLocation>
</comment>
<sequence length="1017" mass="116067">MAITSAPLRCIYISLRLCHNGIVTTLKPLSCTNFLKKVYVFDFWRLKIQTLDDGFAKASDVSAKSSGIEDAREVAAKSFARMEISIYRPVDVFCKSKLNCYLKIHTDSAHNGKTPTCDICGNTYSQKGNLRTHINLVHNSQKSYECDVCRKKFSQKGNLQSHIDSVHHKITYACDVCGKTFSLKIYLKKHINAIHNAIHINSVHNSQKSYECDVCGKKFSRKGNLKTHIDTVHNNLKSHNCDVCEKKFSKSSYLKRHIGSVHSGKKPYKCDVCAKKFSRKDVLKIHTDSMHKGITYPCDFCGKTFSHKRNLKTHIDSAHKGITYDCDLCGKAFSHKSNLKTHIDFAHNGITYPCDFCEKTFSYKGNLQSHIDSVHNRTKSYECDACGKKFPLTGTLKIHIDSVHNNITYPCDFCGKTFSRKSNLKQHIYSIHKNITYPCDFCGKAFSQKSHLKQHIDSIHKNITYPCDFCGKPFSQKSSLKTHIDSIHKDITYPCDFCGKAFSLKSNLKIHIDSVHNSEKSYECDLVSWVESVQKDQSQANFFVKKMESTVSQLSYCCTLLVIAGREGRALHRLYIYNVCARGSSPYQPEKERERRNRWERRRRRSTGEARENAQEIIASRFTGKGSRHLAMRTESDENCVWTHVLHTAAARYICVERGSKEQSKTSNGIIQHLGNSFFTDATGSEVIEMHQDVVIFLTVLSTYVDHSIVPVAQLLSEKNDTNLLNYFLNEYIKSGGQYPEEIVTDMVELHCHLSELRLQRAASRAFGRPHGRVLTMFARISHRNYEKYTLDTTVFYVKRPQLSIETIKNLSSTLDKGTRQLVVKASFINSRRKAEDSSRLHRVPRPVPLSSALEASRLVQELVPELLRRLDSHLVRFGLLLRRLDHKPALPAHRGSLHLRWDGGINDIALVRVTKDIVYNEYVQPIRLAAKDHKLHEGSIVTITGRLGQSAGRRERHTGGHRDDKRRLRPDAHRARGLHQGVALRRLDRGLSEARRGQKLDTRRQLTRDTRDRGGS</sequence>
<feature type="domain" description="C2H2-type" evidence="9">
    <location>
        <begin position="239"/>
        <end position="267"/>
    </location>
</feature>
<protein>
    <recommendedName>
        <fullName evidence="9">C2H2-type domain-containing protein</fullName>
    </recommendedName>
</protein>
<evidence type="ECO:0000256" key="2">
    <source>
        <dbReference type="ARBA" id="ARBA00022723"/>
    </source>
</evidence>
<dbReference type="Pfam" id="PF00096">
    <property type="entry name" value="zf-C2H2"/>
    <property type="match status" value="13"/>
</dbReference>
<keyword evidence="11" id="KW-1185">Reference proteome</keyword>
<dbReference type="FunFam" id="3.30.160.60:FF:000065">
    <property type="entry name" value="B-cell CLL/lymphoma 6, member B"/>
    <property type="match status" value="1"/>
</dbReference>
<dbReference type="SUPFAM" id="SSF57667">
    <property type="entry name" value="beta-beta-alpha zinc fingers"/>
    <property type="match status" value="7"/>
</dbReference>
<evidence type="ECO:0000313" key="11">
    <source>
        <dbReference type="Proteomes" id="UP000479190"/>
    </source>
</evidence>
<feature type="domain" description="C2H2-type" evidence="9">
    <location>
        <begin position="210"/>
        <end position="238"/>
    </location>
</feature>
<dbReference type="InterPro" id="IPR009003">
    <property type="entry name" value="Peptidase_S1_PA"/>
</dbReference>
<feature type="domain" description="C2H2-type" evidence="9">
    <location>
        <begin position="296"/>
        <end position="321"/>
    </location>
</feature>
<dbReference type="InterPro" id="IPR036236">
    <property type="entry name" value="Znf_C2H2_sf"/>
</dbReference>
<dbReference type="Gene3D" id="3.30.160.60">
    <property type="entry name" value="Classic Zinc Finger"/>
    <property type="match status" value="14"/>
</dbReference>
<reference evidence="10 11" key="1">
    <citation type="submission" date="2020-02" db="EMBL/GenBank/DDBJ databases">
        <authorList>
            <person name="Ferguson B K."/>
        </authorList>
    </citation>
    <scope>NUCLEOTIDE SEQUENCE [LARGE SCALE GENOMIC DNA]</scope>
</reference>
<feature type="domain" description="C2H2-type" evidence="9">
    <location>
        <begin position="352"/>
        <end position="380"/>
    </location>
</feature>
<feature type="region of interest" description="Disordered" evidence="8">
    <location>
        <begin position="586"/>
        <end position="612"/>
    </location>
</feature>
<dbReference type="InterPro" id="IPR043504">
    <property type="entry name" value="Peptidase_S1_PA_chymotrypsin"/>
</dbReference>